<sequence>MSEHAGTKRARFASFFLDVEGEESDEDERIETLSSEISDHGSASPNGSHSGEHDGDNNSGDGSPDDEGGVPSRQPKKRKSTYRVRKASTTYNPLSSFIHLTADPAQRRDCLLALGPQKLQDAIEFMQERTRFSQRTGRLHQQSETFEAENGDIVNIRVGSIAFPMATCTEQVHNAFMAFFRSLGGGKALERLGLIDVPNGQAAVSQLRLVDQTVEGACVETNVAAYVAFFQMSELCAEPHGLALVDSIDQDELYPYDPSSRLRQDVTAVALIAPSPPTATTDASTNAPVMMTRWASFRLYRPTVDVTQPTEAIADIAIEPWCNVLPQAMQRSLRADEH</sequence>
<evidence type="ECO:0000256" key="1">
    <source>
        <dbReference type="SAM" id="MobiDB-lite"/>
    </source>
</evidence>
<keyword evidence="3" id="KW-1185">Reference proteome</keyword>
<organism evidence="2 3">
    <name type="scientific">Pythium insidiosum</name>
    <name type="common">Pythiosis disease agent</name>
    <dbReference type="NCBI Taxonomy" id="114742"/>
    <lineage>
        <taxon>Eukaryota</taxon>
        <taxon>Sar</taxon>
        <taxon>Stramenopiles</taxon>
        <taxon>Oomycota</taxon>
        <taxon>Peronosporomycetes</taxon>
        <taxon>Pythiales</taxon>
        <taxon>Pythiaceae</taxon>
        <taxon>Pythium</taxon>
    </lineage>
</organism>
<evidence type="ECO:0000313" key="2">
    <source>
        <dbReference type="EMBL" id="KAJ0398260.1"/>
    </source>
</evidence>
<feature type="compositionally biased region" description="Polar residues" evidence="1">
    <location>
        <begin position="32"/>
        <end position="49"/>
    </location>
</feature>
<dbReference type="Proteomes" id="UP001209570">
    <property type="component" value="Unassembled WGS sequence"/>
</dbReference>
<dbReference type="AlphaFoldDB" id="A0AAD5Q7C4"/>
<name>A0AAD5Q7C4_PYTIN</name>
<protein>
    <submittedName>
        <fullName evidence="2">Uncharacterized protein</fullName>
    </submittedName>
</protein>
<gene>
    <name evidence="2" type="ORF">P43SY_003161</name>
</gene>
<feature type="region of interest" description="Disordered" evidence="1">
    <location>
        <begin position="1"/>
        <end position="85"/>
    </location>
</feature>
<feature type="compositionally biased region" description="Basic residues" evidence="1">
    <location>
        <begin position="74"/>
        <end position="85"/>
    </location>
</feature>
<reference evidence="2" key="1">
    <citation type="submission" date="2021-12" db="EMBL/GenBank/DDBJ databases">
        <title>Prjna785345.</title>
        <authorList>
            <person name="Rujirawat T."/>
            <person name="Krajaejun T."/>
        </authorList>
    </citation>
    <scope>NUCLEOTIDE SEQUENCE</scope>
    <source>
        <strain evidence="2">Pi057C3</strain>
    </source>
</reference>
<evidence type="ECO:0000313" key="3">
    <source>
        <dbReference type="Proteomes" id="UP001209570"/>
    </source>
</evidence>
<accession>A0AAD5Q7C4</accession>
<proteinExistence type="predicted"/>
<feature type="compositionally biased region" description="Acidic residues" evidence="1">
    <location>
        <begin position="19"/>
        <end position="29"/>
    </location>
</feature>
<dbReference type="EMBL" id="JAKCXM010000222">
    <property type="protein sequence ID" value="KAJ0398260.1"/>
    <property type="molecule type" value="Genomic_DNA"/>
</dbReference>
<comment type="caution">
    <text evidence="2">The sequence shown here is derived from an EMBL/GenBank/DDBJ whole genome shotgun (WGS) entry which is preliminary data.</text>
</comment>